<dbReference type="Gene3D" id="3.60.21.10">
    <property type="match status" value="1"/>
</dbReference>
<sequence length="1041" mass="103858">MSAATCLGGPQPARGSAAVRAVPPQATATAAAGAAGAPGRLKLAIVGDVHGAWRPDRELAALRLLDPDLTLLVGDFGNEDVNLVKQISELPLPKAVILGNHDAWFTMTRRHSGRRAAPAQQHQQHHSSAGRPAPEAAASNGGAANGTMAAATTAAASAVASSPEAQGKATQGKATQLHKPAPPSPSASAASTPPAPGSAAGAASDGEPLDGVSLQLAALGASHVGYGTMRLDERGYTVVGARPFSKGGRSFTSIRSFMTALYGVSSMEESAYRIAQVAQSAPEPHALIVMGHNGPTGLGARPSDICGVDWEPSAGDHGDPDLQSALAALHRSGRRVALVTFGHMHHTLHPSVSRGPAGQRRLRRMAALDPATGTVFLNAATVPRVTLAPSSPVTAAAARPPSPPLAAAGKDPLSPKSYGSGRRARVAAKAAAAAAAAAAARGGAAAAGSTAAAATATAAAARESCDAPATVHHFMVAELEYGEVVSARDVWVQVTPVADETAEAVLAAATSAAAAAEGDDGGSDDETATPPLQPRRIGHFVVQLAREHVVLRTVPGSEGGSVVKFLWNAYDQVYESYVLEGRGAYKATSTTSDGSGSGSGEGQGRPKRQQNQFARVYNTLVNYSSAASTMAETAALVANDLRTFMTSDASELPQSLRQLNKLMQASEVQETVSAVTASMVRGAATATGVASLASLATASTSGGSTPAALLDTVMEAVLSERGRGLIGMAVGVATRNATVAMCEFLERRMEAAAGAAGGLSFGPKDLLDLLASDQGERVLTVLLTNSIRTAVTSYVDATTGYNMYDDLLSSIAKSEHRDALADLMSRVTATFCREIVSAYRRAAAAAATGSGGSAPAAANHAYGASFRHAASSRESSFSGAAGGAAAAGSAFSAAVTTVSLTAAAGGGSGGATASQHPDGPSGGAASADAATTVVAKPGNAAVAVIGSGLNGRLVAGSHHKVHGGGANAGSGLAGGALSRAMLSQAPPPWLRQGGAAGGGAAGLAGGLLVLPSGPLGPKLCVLASLALALCMYALSPRTMLL</sequence>
<feature type="domain" description="Calcineurin-like phosphoesterase" evidence="2">
    <location>
        <begin position="42"/>
        <end position="105"/>
    </location>
</feature>
<dbReference type="AlphaFoldDB" id="A0A150G5B0"/>
<dbReference type="PANTHER" id="PTHR35769:SF2">
    <property type="entry name" value="CALCINEURIN-LIKE METALLO-PHOSPHOESTERASE SUPERFAMILY PROTEIN"/>
    <property type="match status" value="1"/>
</dbReference>
<feature type="region of interest" description="Disordered" evidence="1">
    <location>
        <begin position="586"/>
        <end position="609"/>
    </location>
</feature>
<gene>
    <name evidence="3" type="ORF">GPECTOR_60g751</name>
</gene>
<feature type="compositionally biased region" description="Low complexity" evidence="1">
    <location>
        <begin position="911"/>
        <end position="926"/>
    </location>
</feature>
<name>A0A150G5B0_GONPE</name>
<keyword evidence="4" id="KW-1185">Reference proteome</keyword>
<dbReference type="InterPro" id="IPR004843">
    <property type="entry name" value="Calcineurin-like_PHP"/>
</dbReference>
<reference evidence="4" key="1">
    <citation type="journal article" date="2016" name="Nat. Commun.">
        <title>The Gonium pectorale genome demonstrates co-option of cell cycle regulation during the evolution of multicellularity.</title>
        <authorList>
            <person name="Hanschen E.R."/>
            <person name="Marriage T.N."/>
            <person name="Ferris P.J."/>
            <person name="Hamaji T."/>
            <person name="Toyoda A."/>
            <person name="Fujiyama A."/>
            <person name="Neme R."/>
            <person name="Noguchi H."/>
            <person name="Minakuchi Y."/>
            <person name="Suzuki M."/>
            <person name="Kawai-Toyooka H."/>
            <person name="Smith D.R."/>
            <person name="Sparks H."/>
            <person name="Anderson J."/>
            <person name="Bakaric R."/>
            <person name="Luria V."/>
            <person name="Karger A."/>
            <person name="Kirschner M.W."/>
            <person name="Durand P.M."/>
            <person name="Michod R.E."/>
            <person name="Nozaki H."/>
            <person name="Olson B.J."/>
        </authorList>
    </citation>
    <scope>NUCLEOTIDE SEQUENCE [LARGE SCALE GENOMIC DNA]</scope>
    <source>
        <strain evidence="4">NIES-2863</strain>
    </source>
</reference>
<feature type="compositionally biased region" description="Low complexity" evidence="1">
    <location>
        <begin position="116"/>
        <end position="145"/>
    </location>
</feature>
<feature type="region of interest" description="Disordered" evidence="1">
    <location>
        <begin position="110"/>
        <end position="145"/>
    </location>
</feature>
<protein>
    <recommendedName>
        <fullName evidence="2">Calcineurin-like phosphoesterase domain-containing protein</fullName>
    </recommendedName>
</protein>
<dbReference type="InterPro" id="IPR029052">
    <property type="entry name" value="Metallo-depent_PP-like"/>
</dbReference>
<dbReference type="GO" id="GO:0016787">
    <property type="term" value="F:hydrolase activity"/>
    <property type="evidence" value="ECO:0007669"/>
    <property type="project" value="InterPro"/>
</dbReference>
<evidence type="ECO:0000256" key="1">
    <source>
        <dbReference type="SAM" id="MobiDB-lite"/>
    </source>
</evidence>
<dbReference type="Pfam" id="PF00149">
    <property type="entry name" value="Metallophos"/>
    <property type="match status" value="1"/>
</dbReference>
<feature type="region of interest" description="Disordered" evidence="1">
    <location>
        <begin position="513"/>
        <end position="534"/>
    </location>
</feature>
<dbReference type="PANTHER" id="PTHR35769">
    <property type="entry name" value="CALCINEURIN-LIKE METALLO-PHOSPHOESTERASE SUPERFAMILY PROTEIN"/>
    <property type="match status" value="1"/>
</dbReference>
<feature type="region of interest" description="Disordered" evidence="1">
    <location>
        <begin position="393"/>
        <end position="420"/>
    </location>
</feature>
<feature type="region of interest" description="Disordered" evidence="1">
    <location>
        <begin position="159"/>
        <end position="207"/>
    </location>
</feature>
<evidence type="ECO:0000313" key="4">
    <source>
        <dbReference type="Proteomes" id="UP000075714"/>
    </source>
</evidence>
<comment type="caution">
    <text evidence="3">The sequence shown here is derived from an EMBL/GenBank/DDBJ whole genome shotgun (WGS) entry which is preliminary data.</text>
</comment>
<dbReference type="EMBL" id="LSYV01000061">
    <property type="protein sequence ID" value="KXZ44973.1"/>
    <property type="molecule type" value="Genomic_DNA"/>
</dbReference>
<dbReference type="Proteomes" id="UP000075714">
    <property type="component" value="Unassembled WGS sequence"/>
</dbReference>
<evidence type="ECO:0000259" key="2">
    <source>
        <dbReference type="Pfam" id="PF00149"/>
    </source>
</evidence>
<dbReference type="CDD" id="cd07397">
    <property type="entry name" value="MPP_NostocDevT-like"/>
    <property type="match status" value="1"/>
</dbReference>
<organism evidence="3 4">
    <name type="scientific">Gonium pectorale</name>
    <name type="common">Green alga</name>
    <dbReference type="NCBI Taxonomy" id="33097"/>
    <lineage>
        <taxon>Eukaryota</taxon>
        <taxon>Viridiplantae</taxon>
        <taxon>Chlorophyta</taxon>
        <taxon>core chlorophytes</taxon>
        <taxon>Chlorophyceae</taxon>
        <taxon>CS clade</taxon>
        <taxon>Chlamydomonadales</taxon>
        <taxon>Volvocaceae</taxon>
        <taxon>Gonium</taxon>
    </lineage>
</organism>
<dbReference type="InterPro" id="IPR027629">
    <property type="entry name" value="DevT-like"/>
</dbReference>
<feature type="region of interest" description="Disordered" evidence="1">
    <location>
        <begin position="906"/>
        <end position="926"/>
    </location>
</feature>
<dbReference type="SUPFAM" id="SSF56300">
    <property type="entry name" value="Metallo-dependent phosphatases"/>
    <property type="match status" value="1"/>
</dbReference>
<feature type="compositionally biased region" description="Low complexity" evidence="1">
    <location>
        <begin position="186"/>
        <end position="204"/>
    </location>
</feature>
<dbReference type="OrthoDB" id="3664at2759"/>
<feature type="compositionally biased region" description="Acidic residues" evidence="1">
    <location>
        <begin position="517"/>
        <end position="527"/>
    </location>
</feature>
<accession>A0A150G5B0</accession>
<proteinExistence type="predicted"/>
<evidence type="ECO:0000313" key="3">
    <source>
        <dbReference type="EMBL" id="KXZ44973.1"/>
    </source>
</evidence>